<name>A0AAD6RDR6_9ROSI</name>
<dbReference type="AlphaFoldDB" id="A0AAD6RDR6"/>
<evidence type="ECO:0000313" key="2">
    <source>
        <dbReference type="Proteomes" id="UP001164929"/>
    </source>
</evidence>
<reference evidence="1" key="1">
    <citation type="journal article" date="2023" name="Mol. Ecol. Resour.">
        <title>Chromosome-level genome assembly of a triploid poplar Populus alba 'Berolinensis'.</title>
        <authorList>
            <person name="Chen S."/>
            <person name="Yu Y."/>
            <person name="Wang X."/>
            <person name="Wang S."/>
            <person name="Zhang T."/>
            <person name="Zhou Y."/>
            <person name="He R."/>
            <person name="Meng N."/>
            <person name="Wang Y."/>
            <person name="Liu W."/>
            <person name="Liu Z."/>
            <person name="Liu J."/>
            <person name="Guo Q."/>
            <person name="Huang H."/>
            <person name="Sederoff R.R."/>
            <person name="Wang G."/>
            <person name="Qu G."/>
            <person name="Chen S."/>
        </authorList>
    </citation>
    <scope>NUCLEOTIDE SEQUENCE</scope>
    <source>
        <strain evidence="1">SC-2020</strain>
    </source>
</reference>
<keyword evidence="2" id="KW-1185">Reference proteome</keyword>
<sequence length="92" mass="10657">MCLGLHRSRGISFVLKFAADFMRTGPQGTSRLKLRKVLLEEYWVTRAPLSPMLRVHATWDMASPRHLNPRRGSQSYESSLDYLSPVKLRDLR</sequence>
<evidence type="ECO:0000313" key="1">
    <source>
        <dbReference type="EMBL" id="KAJ7006387.1"/>
    </source>
</evidence>
<accession>A0AAD6RDR6</accession>
<organism evidence="1 2">
    <name type="scientific">Populus alba x Populus x berolinensis</name>
    <dbReference type="NCBI Taxonomy" id="444605"/>
    <lineage>
        <taxon>Eukaryota</taxon>
        <taxon>Viridiplantae</taxon>
        <taxon>Streptophyta</taxon>
        <taxon>Embryophyta</taxon>
        <taxon>Tracheophyta</taxon>
        <taxon>Spermatophyta</taxon>
        <taxon>Magnoliopsida</taxon>
        <taxon>eudicotyledons</taxon>
        <taxon>Gunneridae</taxon>
        <taxon>Pentapetalae</taxon>
        <taxon>rosids</taxon>
        <taxon>fabids</taxon>
        <taxon>Malpighiales</taxon>
        <taxon>Salicaceae</taxon>
        <taxon>Saliceae</taxon>
        <taxon>Populus</taxon>
    </lineage>
</organism>
<protein>
    <submittedName>
        <fullName evidence="1">Uncharacterized protein</fullName>
    </submittedName>
</protein>
<dbReference type="EMBL" id="JAQIZT010000002">
    <property type="protein sequence ID" value="KAJ7006387.1"/>
    <property type="molecule type" value="Genomic_DNA"/>
</dbReference>
<gene>
    <name evidence="1" type="ORF">NC653_005667</name>
</gene>
<proteinExistence type="predicted"/>
<comment type="caution">
    <text evidence="1">The sequence shown here is derived from an EMBL/GenBank/DDBJ whole genome shotgun (WGS) entry which is preliminary data.</text>
</comment>
<dbReference type="Proteomes" id="UP001164929">
    <property type="component" value="Chromosome 2"/>
</dbReference>